<dbReference type="RefSeq" id="WP_173865840.1">
    <property type="nucleotide sequence ID" value="NZ_JAJEQE010000004.1"/>
</dbReference>
<sequence>MKKYHLFLPLLGILLLVSGGCSKRKEPKPLITEAPAVETEIGGYITETESSTPESQSVSGTIRLPIQEPEHQKESSTESEVVSASIYIGSNGSFRAYPYAGGDIVTPESLIAAMADLTGWNLDLAESVTGENENSLTVCFARSCSLFTGTASAEKEAFPIYSKDQLYRQILDSICYTLQVNFSQDQDLSIYYCTVDKNGEKIPIELEDLGITVPSGEPYQHFPSF</sequence>
<name>A0ABS8ESY6_9FIRM</name>
<keyword evidence="3" id="KW-1185">Reference proteome</keyword>
<dbReference type="PROSITE" id="PS51257">
    <property type="entry name" value="PROKAR_LIPOPROTEIN"/>
    <property type="match status" value="1"/>
</dbReference>
<comment type="caution">
    <text evidence="2">The sequence shown here is derived from an EMBL/GenBank/DDBJ whole genome shotgun (WGS) entry which is preliminary data.</text>
</comment>
<feature type="compositionally biased region" description="Low complexity" evidence="1">
    <location>
        <begin position="46"/>
        <end position="59"/>
    </location>
</feature>
<evidence type="ECO:0000256" key="1">
    <source>
        <dbReference type="SAM" id="MobiDB-lite"/>
    </source>
</evidence>
<accession>A0ABS8ESY6</accession>
<dbReference type="EMBL" id="JAJEQE010000004">
    <property type="protein sequence ID" value="MCC2148089.1"/>
    <property type="molecule type" value="Genomic_DNA"/>
</dbReference>
<gene>
    <name evidence="2" type="ORF">LKD42_02300</name>
</gene>
<feature type="region of interest" description="Disordered" evidence="1">
    <location>
        <begin position="46"/>
        <end position="78"/>
    </location>
</feature>
<proteinExistence type="predicted"/>
<organism evidence="2 3">
    <name type="scientific">Hominisplanchenecus faecis</name>
    <dbReference type="NCBI Taxonomy" id="2885351"/>
    <lineage>
        <taxon>Bacteria</taxon>
        <taxon>Bacillati</taxon>
        <taxon>Bacillota</taxon>
        <taxon>Clostridia</taxon>
        <taxon>Lachnospirales</taxon>
        <taxon>Lachnospiraceae</taxon>
        <taxon>Hominisplanchenecus</taxon>
    </lineage>
</organism>
<evidence type="ECO:0000313" key="2">
    <source>
        <dbReference type="EMBL" id="MCC2148089.1"/>
    </source>
</evidence>
<dbReference type="Proteomes" id="UP001299235">
    <property type="component" value="Unassembled WGS sequence"/>
</dbReference>
<protein>
    <recommendedName>
        <fullName evidence="4">Lipoprotein</fullName>
    </recommendedName>
</protein>
<reference evidence="2 3" key="1">
    <citation type="submission" date="2021-10" db="EMBL/GenBank/DDBJ databases">
        <title>Anaerobic single-cell dispensing facilitates the cultivation of human gut bacteria.</title>
        <authorList>
            <person name="Afrizal A."/>
        </authorList>
    </citation>
    <scope>NUCLEOTIDE SEQUENCE [LARGE SCALE GENOMIC DNA]</scope>
    <source>
        <strain evidence="2 3">CLA-AA-H246</strain>
    </source>
</reference>
<evidence type="ECO:0008006" key="4">
    <source>
        <dbReference type="Google" id="ProtNLM"/>
    </source>
</evidence>
<evidence type="ECO:0000313" key="3">
    <source>
        <dbReference type="Proteomes" id="UP001299235"/>
    </source>
</evidence>